<dbReference type="GO" id="GO:0019252">
    <property type="term" value="P:starch biosynthetic process"/>
    <property type="evidence" value="ECO:0007669"/>
    <property type="project" value="InterPro"/>
</dbReference>
<protein>
    <recommendedName>
        <fullName evidence="2">Glycosyl hydrolase family 13 catalytic domain-containing protein</fullName>
    </recommendedName>
</protein>
<dbReference type="InterPro" id="IPR014756">
    <property type="entry name" value="Ig_E-set"/>
</dbReference>
<dbReference type="SUPFAM" id="SSF51445">
    <property type="entry name" value="(Trans)glycosidases"/>
    <property type="match status" value="1"/>
</dbReference>
<sequence>MASISLSTALPSSKSGISTRSSQFRLLGWNNFPKFQLCFLNQSCSQNIHGKILSLDSKSWVPRSVPNSTLGPTMEELKEESWYRFLSENGGVVKVLVLDHNGNYTVRIEVSNLSKDVTGEGLVLEWGMYHSDSSQLRGPDGAGTVKVPLMRNSLGEHVTELEFQSSQSPFFLSFVVLNSTVFEIKSHRGTSFCVPIGIGSGKPMPLGFSLSGDGKANFSLFSRNAESVILCLFKNCNEEPDLEIELDPYLNRTGDLWHVCLDVVGKYSKYGYRCKGPSDWKKGGRFHMRYVLLDPYSKTIENFVPDKGEKVSFAKCLAPLASEKKSFDWGGIQNPNLPMEKLVVYRLNVGLVAKNKSFSGLIEKIPHLKQLGVTAILLEPIFSFDEKKGPYHPYHFFSPMKKFGSIDSLKEMVKAMHKDGIEVFLEFSLSGTSEGDDTAPQPISFRGIDNSSYYMNEGVSILNCNNPVVQTLILDCLRYWVVEFHIDGFSFVNSSLLLKASNGIDTLSRPAFIESISFDPVLSKTKIISDTSSPAELCAQDIEFPHWKRWSEMNNKFYTDTRNFLRGEGLLSNFATRLCGSGDKFSSRGPAFSFNYITRNFGLTLVDLVSFSNASELSWNCGEEGATDNAAVLETRLRQIRNFLFILFISMGVPVLTMGDECGYSTSGSIAYNDRKQMNWSSIKTPYGKQITQFIAYLSALRTRKDDIFQRREFLKLENIIWGGSDGVHSEPNWLDPSCKLLSMMIKPENSELESDSDSDSISAPNGGGVFICFNSGANTETAVLPEGSAWVRLVDTALPFPGFFVGGDESVVQVAGMSTYEIKPHSCVLFEAKGSTE</sequence>
<dbReference type="InterPro" id="IPR044505">
    <property type="entry name" value="GlgX_Isoamylase_N_E_set"/>
</dbReference>
<dbReference type="InterPro" id="IPR004193">
    <property type="entry name" value="Glyco_hydro_13_N"/>
</dbReference>
<evidence type="ECO:0000256" key="1">
    <source>
        <dbReference type="ARBA" id="ARBA00008061"/>
    </source>
</evidence>
<reference evidence="3 4" key="1">
    <citation type="journal article" date="2022" name="Cell">
        <title>Repeat-based holocentromeres influence genome architecture and karyotype evolution.</title>
        <authorList>
            <person name="Hofstatter P.G."/>
            <person name="Thangavel G."/>
            <person name="Lux T."/>
            <person name="Neumann P."/>
            <person name="Vondrak T."/>
            <person name="Novak P."/>
            <person name="Zhang M."/>
            <person name="Costa L."/>
            <person name="Castellani M."/>
            <person name="Scott A."/>
            <person name="Toegelov H."/>
            <person name="Fuchs J."/>
            <person name="Mata-Sucre Y."/>
            <person name="Dias Y."/>
            <person name="Vanzela A.L.L."/>
            <person name="Huettel B."/>
            <person name="Almeida C.C.S."/>
            <person name="Simkova H."/>
            <person name="Souza G."/>
            <person name="Pedrosa-Harand A."/>
            <person name="Macas J."/>
            <person name="Mayer K.F.X."/>
            <person name="Houben A."/>
            <person name="Marques A."/>
        </authorList>
    </citation>
    <scope>NUCLEOTIDE SEQUENCE [LARGE SCALE GENOMIC DNA]</scope>
    <source>
        <strain evidence="3">RhyTen1mFocal</strain>
    </source>
</reference>
<proteinExistence type="inferred from homology"/>
<dbReference type="CDD" id="cd11346">
    <property type="entry name" value="AmyAc_plant_IsoA"/>
    <property type="match status" value="1"/>
</dbReference>
<dbReference type="AlphaFoldDB" id="A0AAD6ENM6"/>
<evidence type="ECO:0000259" key="2">
    <source>
        <dbReference type="SMART" id="SM00642"/>
    </source>
</evidence>
<dbReference type="EMBL" id="JAMRDG010000002">
    <property type="protein sequence ID" value="KAJ3690826.1"/>
    <property type="molecule type" value="Genomic_DNA"/>
</dbReference>
<dbReference type="InterPro" id="IPR013783">
    <property type="entry name" value="Ig-like_fold"/>
</dbReference>
<organism evidence="3 4">
    <name type="scientific">Rhynchospora tenuis</name>
    <dbReference type="NCBI Taxonomy" id="198213"/>
    <lineage>
        <taxon>Eukaryota</taxon>
        <taxon>Viridiplantae</taxon>
        <taxon>Streptophyta</taxon>
        <taxon>Embryophyta</taxon>
        <taxon>Tracheophyta</taxon>
        <taxon>Spermatophyta</taxon>
        <taxon>Magnoliopsida</taxon>
        <taxon>Liliopsida</taxon>
        <taxon>Poales</taxon>
        <taxon>Cyperaceae</taxon>
        <taxon>Cyperoideae</taxon>
        <taxon>Rhynchosporeae</taxon>
        <taxon>Rhynchospora</taxon>
    </lineage>
</organism>
<name>A0AAD6ENM6_9POAL</name>
<dbReference type="Gene3D" id="2.60.40.10">
    <property type="entry name" value="Immunoglobulins"/>
    <property type="match status" value="1"/>
</dbReference>
<keyword evidence="4" id="KW-1185">Reference proteome</keyword>
<comment type="caution">
    <text evidence="3">The sequence shown here is derived from an EMBL/GenBank/DDBJ whole genome shotgun (WGS) entry which is preliminary data.</text>
</comment>
<dbReference type="InterPro" id="IPR044096">
    <property type="entry name" value="AmyAc_plant_ISA2"/>
</dbReference>
<dbReference type="Gene3D" id="2.60.40.1180">
    <property type="entry name" value="Golgi alpha-mannosidase II"/>
    <property type="match status" value="1"/>
</dbReference>
<evidence type="ECO:0000313" key="3">
    <source>
        <dbReference type="EMBL" id="KAJ3690826.1"/>
    </source>
</evidence>
<dbReference type="Pfam" id="PF02922">
    <property type="entry name" value="CBM_48"/>
    <property type="match status" value="1"/>
</dbReference>
<dbReference type="InterPro" id="IPR013780">
    <property type="entry name" value="Glyco_hydro_b"/>
</dbReference>
<dbReference type="CDD" id="cd02856">
    <property type="entry name" value="E_set_GDE_Isoamylase_N"/>
    <property type="match status" value="1"/>
</dbReference>
<dbReference type="SUPFAM" id="SSF81296">
    <property type="entry name" value="E set domains"/>
    <property type="match status" value="1"/>
</dbReference>
<comment type="similarity">
    <text evidence="1">Belongs to the glycosyl hydrolase 13 family.</text>
</comment>
<evidence type="ECO:0000313" key="4">
    <source>
        <dbReference type="Proteomes" id="UP001210211"/>
    </source>
</evidence>
<dbReference type="PANTHER" id="PTHR43002">
    <property type="entry name" value="GLYCOGEN DEBRANCHING ENZYME"/>
    <property type="match status" value="1"/>
</dbReference>
<dbReference type="InterPro" id="IPR006047">
    <property type="entry name" value="GH13_cat_dom"/>
</dbReference>
<dbReference type="GO" id="GO:0019156">
    <property type="term" value="F:isoamylase activity"/>
    <property type="evidence" value="ECO:0007669"/>
    <property type="project" value="InterPro"/>
</dbReference>
<dbReference type="SMART" id="SM00642">
    <property type="entry name" value="Aamy"/>
    <property type="match status" value="1"/>
</dbReference>
<feature type="domain" description="Glycosyl hydrolase family 13 catalytic" evidence="2">
    <location>
        <begin position="341"/>
        <end position="702"/>
    </location>
</feature>
<dbReference type="Pfam" id="PF00128">
    <property type="entry name" value="Alpha-amylase"/>
    <property type="match status" value="1"/>
</dbReference>
<dbReference type="Proteomes" id="UP001210211">
    <property type="component" value="Unassembled WGS sequence"/>
</dbReference>
<gene>
    <name evidence="3" type="ORF">LUZ61_019990</name>
</gene>
<dbReference type="Gene3D" id="3.20.20.80">
    <property type="entry name" value="Glycosidases"/>
    <property type="match status" value="1"/>
</dbReference>
<dbReference type="SUPFAM" id="SSF51011">
    <property type="entry name" value="Glycosyl hydrolase domain"/>
    <property type="match status" value="1"/>
</dbReference>
<dbReference type="InterPro" id="IPR017853">
    <property type="entry name" value="GH"/>
</dbReference>
<accession>A0AAD6ENM6</accession>